<feature type="transmembrane region" description="Helical" evidence="10">
    <location>
        <begin position="137"/>
        <end position="159"/>
    </location>
</feature>
<dbReference type="InterPro" id="IPR010132">
    <property type="entry name" value="ATPase_T1SS_HlyB"/>
</dbReference>
<dbReference type="PROSITE" id="PS00211">
    <property type="entry name" value="ABC_TRANSPORTER_1"/>
    <property type="match status" value="1"/>
</dbReference>
<accession>E3BQL1</accession>
<keyword evidence="5 10" id="KW-0812">Transmembrane</keyword>
<comment type="caution">
    <text evidence="13">The sequence shown here is derived from an EMBL/GenBank/DDBJ whole genome shotgun (WGS) entry which is preliminary data.</text>
</comment>
<dbReference type="Proteomes" id="UP000002943">
    <property type="component" value="Unassembled WGS sequence"/>
</dbReference>
<dbReference type="eggNOG" id="COG2274">
    <property type="taxonomic scope" value="Bacteria"/>
</dbReference>
<dbReference type="CDD" id="cd18588">
    <property type="entry name" value="ABC_6TM_CyaB_HlyB_like"/>
    <property type="match status" value="1"/>
</dbReference>
<dbReference type="GO" id="GO:0034040">
    <property type="term" value="F:ATPase-coupled lipid transmembrane transporter activity"/>
    <property type="evidence" value="ECO:0007669"/>
    <property type="project" value="TreeGrafter"/>
</dbReference>
<dbReference type="SUPFAM" id="SSF90123">
    <property type="entry name" value="ABC transporter transmembrane region"/>
    <property type="match status" value="1"/>
</dbReference>
<dbReference type="GO" id="GO:0030256">
    <property type="term" value="C:type I protein secretion system complex"/>
    <property type="evidence" value="ECO:0007669"/>
    <property type="project" value="InterPro"/>
</dbReference>
<keyword evidence="14" id="KW-1185">Reference proteome</keyword>
<dbReference type="NCBIfam" id="TIGR01846">
    <property type="entry name" value="type_I_sec_HlyB"/>
    <property type="match status" value="1"/>
</dbReference>
<comment type="subcellular location">
    <subcellularLocation>
        <location evidence="1">Cell membrane</location>
        <topology evidence="1">Multi-pass membrane protein</topology>
    </subcellularLocation>
</comment>
<dbReference type="GO" id="GO:0030253">
    <property type="term" value="P:protein secretion by the type I secretion system"/>
    <property type="evidence" value="ECO:0007669"/>
    <property type="project" value="InterPro"/>
</dbReference>
<dbReference type="FunFam" id="1.20.1560.10:FF:000056">
    <property type="entry name" value="Alpha-hemolysin translocation ATP-binding protein HlyB"/>
    <property type="match status" value="1"/>
</dbReference>
<dbReference type="InterPro" id="IPR003439">
    <property type="entry name" value="ABC_transporter-like_ATP-bd"/>
</dbReference>
<dbReference type="PROSITE" id="PS50893">
    <property type="entry name" value="ABC_TRANSPORTER_2"/>
    <property type="match status" value="1"/>
</dbReference>
<dbReference type="GO" id="GO:0016887">
    <property type="term" value="F:ATP hydrolysis activity"/>
    <property type="evidence" value="ECO:0007669"/>
    <property type="project" value="InterPro"/>
</dbReference>
<sequence length="698" mass="78563">MNAIDYMTLNCIQLCTSIIGDKKININFSKNEKYRETLKKISISNNIRTKERHDTSKIINKLKLPIILFNQENKPFVLAKVAEGQCLIQDPEKQAPEIISSETLLKRWNGRSLSILTKKSKFDIRWFVPEFLKHKSLLAEVLIFSFVLQILALISPLFFQVVMDKVLVHQAFTTLDVLVFGLVITGVFEVILRGLREYQYAHTANRIDIQLGLKLVQHLLGLPLLFFKSRQVGAIVTRVRELDTIREFLTGSMFTLSVELLFMFIFIYVMSILSSTLTVIFTLSLPVYILIAWWFTPRMQVAIEEQFTHAAVNTSFLTESISGSETIKSLAVEPKFIRRWDNQTENMVATGYSVQQLNNRSEHCVQLLQKSMSVIILWLGASEVLSLHMTIGQLIAFNMLNSHVSQPLAKMVQLWGQYIQARVAIEKLGDVLNLPTENQSNVDQHSIKGSVSFNNIVFQYQPNIPATIQDLSLEISAGESIGIVGTSGSGKSTLARLLLRLYTPQQGTIAIDGTPLNKFNVQQLRQDVGVVLQENYLFNKSVSENIAQAAPQASLESIISAAKLAGAHDFILKLPMGYDTILAEGGSSLSGGQRQRIAIARALLPRPKVLIFDEATSALDDESQALIQNNMQDIGRNRTVITIAHRLSTVRNCDRIIVLHKGQIVEQGTHDQLLDQGDRYYQLWELQKELKCEGKNHA</sequence>
<dbReference type="PROSITE" id="PS50929">
    <property type="entry name" value="ABC_TM1F"/>
    <property type="match status" value="1"/>
</dbReference>
<dbReference type="InterPro" id="IPR005074">
    <property type="entry name" value="Peptidase_C39"/>
</dbReference>
<dbReference type="Gene3D" id="3.90.70.10">
    <property type="entry name" value="Cysteine proteinases"/>
    <property type="match status" value="1"/>
</dbReference>
<dbReference type="InterPro" id="IPR003593">
    <property type="entry name" value="AAA+_ATPase"/>
</dbReference>
<evidence type="ECO:0000256" key="6">
    <source>
        <dbReference type="ARBA" id="ARBA00022741"/>
    </source>
</evidence>
<dbReference type="GO" id="GO:0006508">
    <property type="term" value="P:proteolysis"/>
    <property type="evidence" value="ECO:0007669"/>
    <property type="project" value="InterPro"/>
</dbReference>
<proteinExistence type="inferred from homology"/>
<dbReference type="FunFam" id="3.40.50.300:FF:000299">
    <property type="entry name" value="ABC transporter ATP-binding protein/permease"/>
    <property type="match status" value="1"/>
</dbReference>
<evidence type="ECO:0000256" key="2">
    <source>
        <dbReference type="ARBA" id="ARBA00006025"/>
    </source>
</evidence>
<reference evidence="13 14" key="1">
    <citation type="journal article" date="2012" name="Int. J. Syst. Evol. Microbiol.">
        <title>Vibrio caribbeanicus sp. nov., isolated from the marine sponge Scleritoderma cyanea.</title>
        <authorList>
            <person name="Hoffmann M."/>
            <person name="Monday S.R."/>
            <person name="Allard M.W."/>
            <person name="Strain E.A."/>
            <person name="Whittaker P."/>
            <person name="Naum M."/>
            <person name="McCarthy P.J."/>
            <person name="Lopez J.V."/>
            <person name="Fischer M."/>
            <person name="Brown E.W."/>
        </authorList>
    </citation>
    <scope>NUCLEOTIDE SEQUENCE [LARGE SCALE GENOMIC DNA]</scope>
    <source>
        <strain evidence="13 14">ATCC BAA-2122</strain>
    </source>
</reference>
<evidence type="ECO:0000256" key="7">
    <source>
        <dbReference type="ARBA" id="ARBA00022840"/>
    </source>
</evidence>
<dbReference type="InterPro" id="IPR027417">
    <property type="entry name" value="P-loop_NTPase"/>
</dbReference>
<dbReference type="Pfam" id="PF03412">
    <property type="entry name" value="Peptidase_C39"/>
    <property type="match status" value="1"/>
</dbReference>
<keyword evidence="6" id="KW-0547">Nucleotide-binding</keyword>
<dbReference type="InterPro" id="IPR017871">
    <property type="entry name" value="ABC_transporter-like_CS"/>
</dbReference>
<feature type="domain" description="ABC transmembrane type-1" evidence="12">
    <location>
        <begin position="141"/>
        <end position="420"/>
    </location>
</feature>
<dbReference type="OrthoDB" id="9782586at2"/>
<dbReference type="GO" id="GO:0005886">
    <property type="term" value="C:plasma membrane"/>
    <property type="evidence" value="ECO:0007669"/>
    <property type="project" value="UniProtKB-SubCell"/>
</dbReference>
<evidence type="ECO:0000256" key="4">
    <source>
        <dbReference type="ARBA" id="ARBA00022475"/>
    </source>
</evidence>
<keyword evidence="3" id="KW-0813">Transport</keyword>
<feature type="transmembrane region" description="Helical" evidence="10">
    <location>
        <begin position="171"/>
        <end position="192"/>
    </location>
</feature>
<dbReference type="GO" id="GO:0140359">
    <property type="term" value="F:ABC-type transporter activity"/>
    <property type="evidence" value="ECO:0007669"/>
    <property type="project" value="InterPro"/>
</dbReference>
<dbReference type="Gene3D" id="1.20.1560.10">
    <property type="entry name" value="ABC transporter type 1, transmembrane domain"/>
    <property type="match status" value="1"/>
</dbReference>
<dbReference type="Gene3D" id="3.40.50.300">
    <property type="entry name" value="P-loop containing nucleotide triphosphate hydrolases"/>
    <property type="match status" value="1"/>
</dbReference>
<evidence type="ECO:0000256" key="9">
    <source>
        <dbReference type="ARBA" id="ARBA00023136"/>
    </source>
</evidence>
<protein>
    <submittedName>
        <fullName evidence="13">RTX toxin transporter</fullName>
    </submittedName>
</protein>
<dbReference type="InterPro" id="IPR036640">
    <property type="entry name" value="ABC1_TM_sf"/>
</dbReference>
<dbReference type="RefSeq" id="WP_009603498.1">
    <property type="nucleotide sequence ID" value="NZ_AEIU01000122.1"/>
</dbReference>
<dbReference type="EMBL" id="AEIU01000122">
    <property type="protein sequence ID" value="EFP94685.1"/>
    <property type="molecule type" value="Genomic_DNA"/>
</dbReference>
<dbReference type="Pfam" id="PF00005">
    <property type="entry name" value="ABC_tran"/>
    <property type="match status" value="1"/>
</dbReference>
<feature type="transmembrane region" description="Helical" evidence="10">
    <location>
        <begin position="276"/>
        <end position="295"/>
    </location>
</feature>
<dbReference type="GO" id="GO:0008233">
    <property type="term" value="F:peptidase activity"/>
    <property type="evidence" value="ECO:0007669"/>
    <property type="project" value="InterPro"/>
</dbReference>
<evidence type="ECO:0000256" key="1">
    <source>
        <dbReference type="ARBA" id="ARBA00004651"/>
    </source>
</evidence>
<dbReference type="PANTHER" id="PTHR24221:SF647">
    <property type="entry name" value="BLL6336 PROTEIN"/>
    <property type="match status" value="1"/>
</dbReference>
<dbReference type="STRING" id="796620.VIBC2010_16664"/>
<dbReference type="SUPFAM" id="SSF52540">
    <property type="entry name" value="P-loop containing nucleoside triphosphate hydrolases"/>
    <property type="match status" value="1"/>
</dbReference>
<keyword evidence="8 10" id="KW-1133">Transmembrane helix</keyword>
<evidence type="ECO:0000313" key="13">
    <source>
        <dbReference type="EMBL" id="EFP94685.1"/>
    </source>
</evidence>
<evidence type="ECO:0000313" key="14">
    <source>
        <dbReference type="Proteomes" id="UP000002943"/>
    </source>
</evidence>
<feature type="domain" description="ABC transporter" evidence="11">
    <location>
        <begin position="451"/>
        <end position="686"/>
    </location>
</feature>
<evidence type="ECO:0000256" key="5">
    <source>
        <dbReference type="ARBA" id="ARBA00022692"/>
    </source>
</evidence>
<keyword evidence="4" id="KW-1003">Cell membrane</keyword>
<evidence type="ECO:0000256" key="8">
    <source>
        <dbReference type="ARBA" id="ARBA00022989"/>
    </source>
</evidence>
<dbReference type="Pfam" id="PF00664">
    <property type="entry name" value="ABC_membrane"/>
    <property type="match status" value="1"/>
</dbReference>
<gene>
    <name evidence="13" type="ORF">VIBC2010_16664</name>
</gene>
<keyword evidence="7" id="KW-0067">ATP-binding</keyword>
<dbReference type="AlphaFoldDB" id="E3BQL1"/>
<evidence type="ECO:0000256" key="3">
    <source>
        <dbReference type="ARBA" id="ARBA00022448"/>
    </source>
</evidence>
<dbReference type="PANTHER" id="PTHR24221">
    <property type="entry name" value="ATP-BINDING CASSETTE SUB-FAMILY B"/>
    <property type="match status" value="1"/>
</dbReference>
<evidence type="ECO:0000259" key="12">
    <source>
        <dbReference type="PROSITE" id="PS50929"/>
    </source>
</evidence>
<name>E3BQL1_9VIBR</name>
<feature type="transmembrane region" description="Helical" evidence="10">
    <location>
        <begin position="375"/>
        <end position="400"/>
    </location>
</feature>
<dbReference type="InterPro" id="IPR039421">
    <property type="entry name" value="Type_1_exporter"/>
</dbReference>
<evidence type="ECO:0000259" key="11">
    <source>
        <dbReference type="PROSITE" id="PS50893"/>
    </source>
</evidence>
<dbReference type="SMART" id="SM00382">
    <property type="entry name" value="AAA"/>
    <property type="match status" value="1"/>
</dbReference>
<dbReference type="InterPro" id="IPR011527">
    <property type="entry name" value="ABC1_TM_dom"/>
</dbReference>
<organism evidence="13 14">
    <name type="scientific">Vibrio caribbeanicus ATCC BAA-2122</name>
    <dbReference type="NCBI Taxonomy" id="796620"/>
    <lineage>
        <taxon>Bacteria</taxon>
        <taxon>Pseudomonadati</taxon>
        <taxon>Pseudomonadota</taxon>
        <taxon>Gammaproteobacteria</taxon>
        <taxon>Vibrionales</taxon>
        <taxon>Vibrionaceae</taxon>
        <taxon>Vibrio</taxon>
    </lineage>
</organism>
<comment type="similarity">
    <text evidence="2">Belongs to the ABC transporter superfamily. Protein-1 exporter (TC 3.A.1.109) family.</text>
</comment>
<dbReference type="GO" id="GO:0005524">
    <property type="term" value="F:ATP binding"/>
    <property type="evidence" value="ECO:0007669"/>
    <property type="project" value="UniProtKB-KW"/>
</dbReference>
<keyword evidence="9 10" id="KW-0472">Membrane</keyword>
<feature type="transmembrane region" description="Helical" evidence="10">
    <location>
        <begin position="248"/>
        <end position="270"/>
    </location>
</feature>
<evidence type="ECO:0000256" key="10">
    <source>
        <dbReference type="SAM" id="Phobius"/>
    </source>
</evidence>